<dbReference type="AlphaFoldDB" id="A0ABD2YAH3"/>
<dbReference type="Proteomes" id="UP001630127">
    <property type="component" value="Unassembled WGS sequence"/>
</dbReference>
<dbReference type="EMBL" id="JBJUIK010000014">
    <property type="protein sequence ID" value="KAL3504462.1"/>
    <property type="molecule type" value="Genomic_DNA"/>
</dbReference>
<reference evidence="1 2" key="1">
    <citation type="submission" date="2024-11" db="EMBL/GenBank/DDBJ databases">
        <title>A near-complete genome assembly of Cinchona calisaya.</title>
        <authorList>
            <person name="Lian D.C."/>
            <person name="Zhao X.W."/>
            <person name="Wei L."/>
        </authorList>
    </citation>
    <scope>NUCLEOTIDE SEQUENCE [LARGE SCALE GENOMIC DNA]</scope>
    <source>
        <tissue evidence="1">Nenye</tissue>
    </source>
</reference>
<protein>
    <submittedName>
        <fullName evidence="1">Uncharacterized protein</fullName>
    </submittedName>
</protein>
<evidence type="ECO:0000313" key="2">
    <source>
        <dbReference type="Proteomes" id="UP001630127"/>
    </source>
</evidence>
<name>A0ABD2YAH3_9GENT</name>
<gene>
    <name evidence="1" type="ORF">ACH5RR_034303</name>
</gene>
<keyword evidence="2" id="KW-1185">Reference proteome</keyword>
<accession>A0ABD2YAH3</accession>
<comment type="caution">
    <text evidence="1">The sequence shown here is derived from an EMBL/GenBank/DDBJ whole genome shotgun (WGS) entry which is preliminary data.</text>
</comment>
<sequence length="111" mass="12300">MFLTMQNLTAFALLQETLKGSRACIVIRSILGLIMQDFVGHGIFQNRGYFLGFRTFVLSCHQGNDSSCPCPIIANAICYCCCCFGLAMSPWTNRRSTIAPWGRRALPSDLA</sequence>
<organism evidence="1 2">
    <name type="scientific">Cinchona calisaya</name>
    <dbReference type="NCBI Taxonomy" id="153742"/>
    <lineage>
        <taxon>Eukaryota</taxon>
        <taxon>Viridiplantae</taxon>
        <taxon>Streptophyta</taxon>
        <taxon>Embryophyta</taxon>
        <taxon>Tracheophyta</taxon>
        <taxon>Spermatophyta</taxon>
        <taxon>Magnoliopsida</taxon>
        <taxon>eudicotyledons</taxon>
        <taxon>Gunneridae</taxon>
        <taxon>Pentapetalae</taxon>
        <taxon>asterids</taxon>
        <taxon>lamiids</taxon>
        <taxon>Gentianales</taxon>
        <taxon>Rubiaceae</taxon>
        <taxon>Cinchonoideae</taxon>
        <taxon>Cinchoneae</taxon>
        <taxon>Cinchona</taxon>
    </lineage>
</organism>
<evidence type="ECO:0000313" key="1">
    <source>
        <dbReference type="EMBL" id="KAL3504462.1"/>
    </source>
</evidence>
<proteinExistence type="predicted"/>